<dbReference type="Proteomes" id="UP000002204">
    <property type="component" value="Chromosome"/>
</dbReference>
<dbReference type="PANTHER" id="PTHR36151">
    <property type="entry name" value="BLR2777 PROTEIN"/>
    <property type="match status" value="1"/>
</dbReference>
<dbReference type="AlphaFoldDB" id="C0ZSM4"/>
<name>C0ZSM4_RHOE4</name>
<dbReference type="HOGENOM" id="CLU_059206_3_1_11"/>
<dbReference type="Pfam" id="PF09995">
    <property type="entry name" value="MPAB_Lcp_cat"/>
    <property type="match status" value="1"/>
</dbReference>
<reference evidence="4" key="1">
    <citation type="submission" date="2005-03" db="EMBL/GenBank/DDBJ databases">
        <title>Comparison of the complete genome sequences of Rhodococcus erythropolis PR4 and Rhodococcus opacus B4.</title>
        <authorList>
            <person name="Takarada H."/>
            <person name="Sekine M."/>
            <person name="Hosoyama A."/>
            <person name="Yamada R."/>
            <person name="Fujisawa T."/>
            <person name="Omata S."/>
            <person name="Shimizu A."/>
            <person name="Tsukatani N."/>
            <person name="Tanikawa S."/>
            <person name="Fujita N."/>
            <person name="Harayama S."/>
        </authorList>
    </citation>
    <scope>NUCLEOTIDE SEQUENCE [LARGE SCALE GENOMIC DNA]</scope>
    <source>
        <strain evidence="4">PR4 / NBRC 100887</strain>
    </source>
</reference>
<dbReference type="PANTHER" id="PTHR36151:SF3">
    <property type="entry name" value="ER-BOUND OXYGENASE MPAB_MPAB'_RUBBER OXYGENASE CATALYTIC DOMAIN-CONTAINING PROTEIN"/>
    <property type="match status" value="1"/>
</dbReference>
<dbReference type="EMBL" id="AP008957">
    <property type="protein sequence ID" value="BAH36216.1"/>
    <property type="molecule type" value="Genomic_DNA"/>
</dbReference>
<dbReference type="GO" id="GO:0016491">
    <property type="term" value="F:oxidoreductase activity"/>
    <property type="evidence" value="ECO:0007669"/>
    <property type="project" value="InterPro"/>
</dbReference>
<protein>
    <recommendedName>
        <fullName evidence="2">ER-bound oxygenase mpaB/mpaB'/Rubber oxygenase catalytic domain-containing protein</fullName>
    </recommendedName>
</protein>
<evidence type="ECO:0000259" key="2">
    <source>
        <dbReference type="Pfam" id="PF09995"/>
    </source>
</evidence>
<organism evidence="3 4">
    <name type="scientific">Rhodococcus erythropolis (strain PR4 / NBRC 100887)</name>
    <dbReference type="NCBI Taxonomy" id="234621"/>
    <lineage>
        <taxon>Bacteria</taxon>
        <taxon>Bacillati</taxon>
        <taxon>Actinomycetota</taxon>
        <taxon>Actinomycetes</taxon>
        <taxon>Mycobacteriales</taxon>
        <taxon>Nocardiaceae</taxon>
        <taxon>Rhodococcus</taxon>
        <taxon>Rhodococcus erythropolis group</taxon>
    </lineage>
</organism>
<proteinExistence type="predicted"/>
<dbReference type="InterPro" id="IPR018713">
    <property type="entry name" value="MPAB/Lcp_cat_dom"/>
</dbReference>
<evidence type="ECO:0000313" key="3">
    <source>
        <dbReference type="EMBL" id="BAH36216.1"/>
    </source>
</evidence>
<feature type="region of interest" description="Disordered" evidence="1">
    <location>
        <begin position="1"/>
        <end position="21"/>
    </location>
</feature>
<reference evidence="3 4" key="2">
    <citation type="journal article" date="2006" name="Environ. Microbiol.">
        <title>Sequence analysis of three plasmids harboured in Rhodococcus erythropolis strain PR4.</title>
        <authorList>
            <person name="Sekine M."/>
            <person name="Tanikawa S."/>
            <person name="Omata S."/>
            <person name="Saito M."/>
            <person name="Fujisawa T."/>
            <person name="Tsukatani N."/>
            <person name="Tajima T."/>
            <person name="Sekigawa T."/>
            <person name="Kosugi H."/>
            <person name="Matsuo Y."/>
            <person name="Nishiko R."/>
            <person name="Imamura K."/>
            <person name="Ito M."/>
            <person name="Narita H."/>
            <person name="Tago S."/>
            <person name="Fujita N."/>
            <person name="Harayama S."/>
        </authorList>
    </citation>
    <scope>NUCLEOTIDE SEQUENCE [LARGE SCALE GENOMIC DNA]</scope>
    <source>
        <strain evidence="4">PR4 / NBRC 100887</strain>
    </source>
</reference>
<feature type="domain" description="ER-bound oxygenase mpaB/mpaB'/Rubber oxygenase catalytic" evidence="2">
    <location>
        <begin position="52"/>
        <end position="275"/>
    </location>
</feature>
<dbReference type="eggNOG" id="COG3662">
    <property type="taxonomic scope" value="Bacteria"/>
</dbReference>
<sequence>MRSQMSTRRGSAMTVSRDSMDGREEAVAGGIGAVGVQAVDIDAEVEKAMSGLGLLAAGANVIMQLARPAVGYGVYESKVETGRLDRHPVKRTRTTLTYLAVASLATDEEKKLYRRAVNGSHKHVRSDENSAVEYNAFDPELQLWVAACLYRGFEDVYKILYGDLDPLTQDAFYQRSATFGTTLQMRRDMWPADRDAFEVYWNENLDKVAIDETIREHLYGIASATFAPKLLHPVVGPLNRFVTTGFLPQAFRDEMRLPWSVRQQRNFDRSMRVAALVNRFSPKILRMFPYNFYLWDLRRRIAKGIPLV</sequence>
<accession>C0ZSM4</accession>
<evidence type="ECO:0000313" key="4">
    <source>
        <dbReference type="Proteomes" id="UP000002204"/>
    </source>
</evidence>
<feature type="compositionally biased region" description="Polar residues" evidence="1">
    <location>
        <begin position="1"/>
        <end position="17"/>
    </location>
</feature>
<dbReference type="KEGG" id="rer:RER_55080"/>
<evidence type="ECO:0000256" key="1">
    <source>
        <dbReference type="SAM" id="MobiDB-lite"/>
    </source>
</evidence>
<gene>
    <name evidence="3" type="ordered locus">RER_55080</name>
</gene>